<dbReference type="Gene3D" id="1.20.1260.10">
    <property type="match status" value="1"/>
</dbReference>
<dbReference type="PIRSF" id="PIRSF029477">
    <property type="entry name" value="UCP029477"/>
    <property type="match status" value="1"/>
</dbReference>
<organism evidence="2 3">
    <name type="scientific">Sphingomonas prati</name>
    <dbReference type="NCBI Taxonomy" id="1843237"/>
    <lineage>
        <taxon>Bacteria</taxon>
        <taxon>Pseudomonadati</taxon>
        <taxon>Pseudomonadota</taxon>
        <taxon>Alphaproteobacteria</taxon>
        <taxon>Sphingomonadales</taxon>
        <taxon>Sphingomonadaceae</taxon>
        <taxon>Sphingomonas</taxon>
    </lineage>
</organism>
<protein>
    <submittedName>
        <fullName evidence="2">Uncharacterized protein (TIGR02284 family)</fullName>
    </submittedName>
</protein>
<dbReference type="Pfam" id="PF09537">
    <property type="entry name" value="DUF2383"/>
    <property type="match status" value="1"/>
</dbReference>
<feature type="domain" description="DUF2383" evidence="1">
    <location>
        <begin position="7"/>
        <end position="114"/>
    </location>
</feature>
<gene>
    <name evidence="2" type="ORF">FHS99_000840</name>
</gene>
<dbReference type="InterPro" id="IPR012347">
    <property type="entry name" value="Ferritin-like"/>
</dbReference>
<sequence length="148" mass="15961">MSNTTDVTVLNSLIKTTLDSMKGYEEAAKDAESTQFATMFADFARDRSAVAMKLQAQVRTLGGEPEMDSSLLAAAHRSFMDLKQAITGKDDKAIIEEVERGEDVIKAKYEAAMQEADLSPATLAAVKDGFASVKEGHDKMSALKHSIG</sequence>
<keyword evidence="3" id="KW-1185">Reference proteome</keyword>
<dbReference type="Proteomes" id="UP000546701">
    <property type="component" value="Unassembled WGS sequence"/>
</dbReference>
<comment type="caution">
    <text evidence="2">The sequence shown here is derived from an EMBL/GenBank/DDBJ whole genome shotgun (WGS) entry which is preliminary data.</text>
</comment>
<accession>A0A7W9BQR4</accession>
<evidence type="ECO:0000313" key="2">
    <source>
        <dbReference type="EMBL" id="MBB5728370.1"/>
    </source>
</evidence>
<dbReference type="InterPro" id="IPR019052">
    <property type="entry name" value="DUF2383"/>
</dbReference>
<dbReference type="InterPro" id="IPR009078">
    <property type="entry name" value="Ferritin-like_SF"/>
</dbReference>
<name>A0A7W9BQR4_9SPHN</name>
<proteinExistence type="predicted"/>
<reference evidence="2 3" key="1">
    <citation type="submission" date="2020-08" db="EMBL/GenBank/DDBJ databases">
        <title>Genomic Encyclopedia of Type Strains, Phase IV (KMG-IV): sequencing the most valuable type-strain genomes for metagenomic binning, comparative biology and taxonomic classification.</title>
        <authorList>
            <person name="Goeker M."/>
        </authorList>
    </citation>
    <scope>NUCLEOTIDE SEQUENCE [LARGE SCALE GENOMIC DNA]</scope>
    <source>
        <strain evidence="2 3">DSM 103336</strain>
    </source>
</reference>
<dbReference type="NCBIfam" id="TIGR02284">
    <property type="entry name" value="PA2169 family four-helix-bundle protein"/>
    <property type="match status" value="1"/>
</dbReference>
<dbReference type="EMBL" id="JACIJR010000002">
    <property type="protein sequence ID" value="MBB5728370.1"/>
    <property type="molecule type" value="Genomic_DNA"/>
</dbReference>
<evidence type="ECO:0000259" key="1">
    <source>
        <dbReference type="Pfam" id="PF09537"/>
    </source>
</evidence>
<dbReference type="RefSeq" id="WP_184075080.1">
    <property type="nucleotide sequence ID" value="NZ_BMJP01000001.1"/>
</dbReference>
<dbReference type="AlphaFoldDB" id="A0A7W9BQR4"/>
<dbReference type="InterPro" id="IPR011971">
    <property type="entry name" value="CHP02284"/>
</dbReference>
<evidence type="ECO:0000313" key="3">
    <source>
        <dbReference type="Proteomes" id="UP000546701"/>
    </source>
</evidence>
<dbReference type="InterPro" id="IPR016920">
    <property type="entry name" value="UCP029477"/>
</dbReference>
<dbReference type="SUPFAM" id="SSF47240">
    <property type="entry name" value="Ferritin-like"/>
    <property type="match status" value="1"/>
</dbReference>